<accession>A0A6P1VVE4</accession>
<dbReference type="InterPro" id="IPR052021">
    <property type="entry name" value="Type-I_RS_S_subunit"/>
</dbReference>
<dbReference type="Pfam" id="PF01420">
    <property type="entry name" value="Methylase_S"/>
    <property type="match status" value="1"/>
</dbReference>
<protein>
    <recommendedName>
        <fullName evidence="4">Type I restriction modification DNA specificity domain-containing protein</fullName>
    </recommendedName>
</protein>
<dbReference type="NCBIfam" id="NF047740">
    <property type="entry name" value="antiphage_MADS5"/>
    <property type="match status" value="1"/>
</dbReference>
<dbReference type="PANTHER" id="PTHR30408">
    <property type="entry name" value="TYPE-1 RESTRICTION ENZYME ECOKI SPECIFICITY PROTEIN"/>
    <property type="match status" value="1"/>
</dbReference>
<dbReference type="REBASE" id="379212">
    <property type="entry name" value="S.SspI24ORF11655P"/>
</dbReference>
<evidence type="ECO:0000256" key="3">
    <source>
        <dbReference type="ARBA" id="ARBA00023125"/>
    </source>
</evidence>
<feature type="domain" description="Type I restriction modification DNA specificity" evidence="4">
    <location>
        <begin position="67"/>
        <end position="206"/>
    </location>
</feature>
<dbReference type="PANTHER" id="PTHR30408:SF12">
    <property type="entry name" value="TYPE I RESTRICTION ENZYME MJAVIII SPECIFICITY SUBUNIT"/>
    <property type="match status" value="1"/>
</dbReference>
<evidence type="ECO:0000259" key="4">
    <source>
        <dbReference type="Pfam" id="PF01420"/>
    </source>
</evidence>
<dbReference type="GO" id="GO:0003677">
    <property type="term" value="F:DNA binding"/>
    <property type="evidence" value="ECO:0007669"/>
    <property type="project" value="UniProtKB-KW"/>
</dbReference>
<dbReference type="InterPro" id="IPR000055">
    <property type="entry name" value="Restrct_endonuc_typeI_TRD"/>
</dbReference>
<gene>
    <name evidence="5" type="ORF">GJR95_11650</name>
</gene>
<dbReference type="Proteomes" id="UP000464577">
    <property type="component" value="Chromosome"/>
</dbReference>
<dbReference type="InterPro" id="IPR044946">
    <property type="entry name" value="Restrct_endonuc_typeI_TRD_sf"/>
</dbReference>
<dbReference type="SUPFAM" id="SSF116734">
    <property type="entry name" value="DNA methylase specificity domain"/>
    <property type="match status" value="2"/>
</dbReference>
<keyword evidence="2" id="KW-0680">Restriction system</keyword>
<dbReference type="GO" id="GO:0009307">
    <property type="term" value="P:DNA restriction-modification system"/>
    <property type="evidence" value="ECO:0007669"/>
    <property type="project" value="UniProtKB-KW"/>
</dbReference>
<dbReference type="RefSeq" id="WP_162386028.1">
    <property type="nucleotide sequence ID" value="NZ_CP045997.1"/>
</dbReference>
<evidence type="ECO:0000256" key="2">
    <source>
        <dbReference type="ARBA" id="ARBA00022747"/>
    </source>
</evidence>
<name>A0A6P1VVE4_9BACT</name>
<proteinExistence type="inferred from homology"/>
<dbReference type="KEGG" id="senf:GJR95_11650"/>
<reference evidence="5 6" key="1">
    <citation type="submission" date="2019-11" db="EMBL/GenBank/DDBJ databases">
        <title>Spirosoma endbachense sp. nov., isolated from a natural salt meadow.</title>
        <authorList>
            <person name="Rojas J."/>
            <person name="Ambika Manirajan B."/>
            <person name="Ratering S."/>
            <person name="Suarez C."/>
            <person name="Geissler-Plaum R."/>
            <person name="Schnell S."/>
        </authorList>
    </citation>
    <scope>NUCLEOTIDE SEQUENCE [LARGE SCALE GENOMIC DNA]</scope>
    <source>
        <strain evidence="5 6">I-24</strain>
    </source>
</reference>
<dbReference type="EMBL" id="CP045997">
    <property type="protein sequence ID" value="QHV95619.1"/>
    <property type="molecule type" value="Genomic_DNA"/>
</dbReference>
<organism evidence="5 6">
    <name type="scientific">Spirosoma endbachense</name>
    <dbReference type="NCBI Taxonomy" id="2666025"/>
    <lineage>
        <taxon>Bacteria</taxon>
        <taxon>Pseudomonadati</taxon>
        <taxon>Bacteroidota</taxon>
        <taxon>Cytophagia</taxon>
        <taxon>Cytophagales</taxon>
        <taxon>Cytophagaceae</taxon>
        <taxon>Spirosoma</taxon>
    </lineage>
</organism>
<comment type="similarity">
    <text evidence="1">Belongs to the type-I restriction system S methylase family.</text>
</comment>
<evidence type="ECO:0000313" key="6">
    <source>
        <dbReference type="Proteomes" id="UP000464577"/>
    </source>
</evidence>
<evidence type="ECO:0000256" key="1">
    <source>
        <dbReference type="ARBA" id="ARBA00010923"/>
    </source>
</evidence>
<dbReference type="AlphaFoldDB" id="A0A6P1VVE4"/>
<sequence length="469" mass="51741">MMTVKTGSSAWYTEAGTRLDASYHLSEARQAKTLIDKAPLGCLTLRQATESVFLGGRFTRVYVSDSSKGYPYLTASDMIKSDPFSATYLSKAYTKNLSKLTIKKNWILLSCSGSIGRTVYTNDLFDGQVGTHDLIRIVPNSTVIPGGYLYAYLSSKFGYALLTQGTYGGVIQHIEPHHIANLPIPILPDNEQQAIHTAIETVAKLRVEANTLLSEAEAQFLGNLGLDKNTFKRLTSASERDTAAEFVVSSAALSARTLRARNYAERLREIVAALTVGKHDVLVDVLQQEPYYTGRFKRLESTAASAVELFSQGDIFALKPKGQMISPRTVPTNSKALTEKGTILVAGVGTLGENEIFGRAKFVWGYLEDKLVAQHIIRFEPNEQLINSGYLFTVLNSKLWFRILRSSVCGTNLLGFIVPMLNEMPVPRFDKAIEDAIGQRVKTAYEKLTEANKCEAQAIARVEELVGSW</sequence>
<keyword evidence="6" id="KW-1185">Reference proteome</keyword>
<dbReference type="Gene3D" id="3.90.220.20">
    <property type="entry name" value="DNA methylase specificity domains"/>
    <property type="match status" value="2"/>
</dbReference>
<keyword evidence="3" id="KW-0238">DNA-binding</keyword>
<evidence type="ECO:0000313" key="5">
    <source>
        <dbReference type="EMBL" id="QHV95619.1"/>
    </source>
</evidence>